<dbReference type="CDD" id="cd04187">
    <property type="entry name" value="DPM1_like_bac"/>
    <property type="match status" value="1"/>
</dbReference>
<evidence type="ECO:0000256" key="5">
    <source>
        <dbReference type="ARBA" id="ARBA00022985"/>
    </source>
</evidence>
<dbReference type="InterPro" id="IPR050256">
    <property type="entry name" value="Glycosyltransferase_2"/>
</dbReference>
<dbReference type="SUPFAM" id="SSF53448">
    <property type="entry name" value="Nucleotide-diphospho-sugar transferases"/>
    <property type="match status" value="1"/>
</dbReference>
<evidence type="ECO:0000256" key="6">
    <source>
        <dbReference type="ARBA" id="ARBA00022989"/>
    </source>
</evidence>
<dbReference type="RefSeq" id="WP_227806779.1">
    <property type="nucleotide sequence ID" value="NZ_CP019633.1"/>
</dbReference>
<keyword evidence="1" id="KW-1003">Cell membrane</keyword>
<reference evidence="11" key="1">
    <citation type="submission" date="2017-02" db="EMBL/GenBank/DDBJ databases">
        <title>Comparative genomics and description of representatives of a novel lineage of planctomycetes thriving in anoxic sediments.</title>
        <authorList>
            <person name="Spring S."/>
            <person name="Bunk B."/>
            <person name="Sproer C."/>
            <person name="Klenk H.-P."/>
        </authorList>
    </citation>
    <scope>NUCLEOTIDE SEQUENCE [LARGE SCALE GENOMIC DNA]</scope>
    <source>
        <strain evidence="11">L21-RPul-D3</strain>
    </source>
</reference>
<dbReference type="InterPro" id="IPR001173">
    <property type="entry name" value="Glyco_trans_2-like"/>
</dbReference>
<evidence type="ECO:0000256" key="1">
    <source>
        <dbReference type="ARBA" id="ARBA00022475"/>
    </source>
</evidence>
<evidence type="ECO:0000256" key="2">
    <source>
        <dbReference type="ARBA" id="ARBA00022676"/>
    </source>
</evidence>
<dbReference type="EC" id="2.4.2.53" evidence="10"/>
<evidence type="ECO:0000313" key="10">
    <source>
        <dbReference type="EMBL" id="AQQ08350.1"/>
    </source>
</evidence>
<feature type="domain" description="Glycosyltransferase 2-like" evidence="9">
    <location>
        <begin position="8"/>
        <end position="171"/>
    </location>
</feature>
<dbReference type="GO" id="GO:0005886">
    <property type="term" value="C:plasma membrane"/>
    <property type="evidence" value="ECO:0007669"/>
    <property type="project" value="TreeGrafter"/>
</dbReference>
<accession>A0A1Q2HLW5</accession>
<organism evidence="10 11">
    <name type="scientific">Sedimentisphaera cyanobacteriorum</name>
    <dbReference type="NCBI Taxonomy" id="1940790"/>
    <lineage>
        <taxon>Bacteria</taxon>
        <taxon>Pseudomonadati</taxon>
        <taxon>Planctomycetota</taxon>
        <taxon>Phycisphaerae</taxon>
        <taxon>Sedimentisphaerales</taxon>
        <taxon>Sedimentisphaeraceae</taxon>
        <taxon>Sedimentisphaera</taxon>
    </lineage>
</organism>
<feature type="transmembrane region" description="Helical" evidence="8">
    <location>
        <begin position="237"/>
        <end position="260"/>
    </location>
</feature>
<protein>
    <submittedName>
        <fullName evidence="10">Undecaprenyl-phosphate 4-deoxy-4-formamido-L-arabinose transferase</fullName>
        <ecNumber evidence="10">2.4.2.53</ecNumber>
    </submittedName>
</protein>
<keyword evidence="11" id="KW-1185">Reference proteome</keyword>
<keyword evidence="4 8" id="KW-0812">Transmembrane</keyword>
<dbReference type="Proteomes" id="UP000188273">
    <property type="component" value="Chromosome"/>
</dbReference>
<dbReference type="PANTHER" id="PTHR48090">
    <property type="entry name" value="UNDECAPRENYL-PHOSPHATE 4-DEOXY-4-FORMAMIDO-L-ARABINOSE TRANSFERASE-RELATED"/>
    <property type="match status" value="1"/>
</dbReference>
<keyword evidence="6 8" id="KW-1133">Transmembrane helix</keyword>
<name>A0A1Q2HLW5_9BACT</name>
<evidence type="ECO:0000259" key="9">
    <source>
        <dbReference type="Pfam" id="PF00535"/>
    </source>
</evidence>
<keyword evidence="3 10" id="KW-0808">Transferase</keyword>
<proteinExistence type="predicted"/>
<dbReference type="EMBL" id="CP019633">
    <property type="protein sequence ID" value="AQQ08350.1"/>
    <property type="molecule type" value="Genomic_DNA"/>
</dbReference>
<feature type="transmembrane region" description="Helical" evidence="8">
    <location>
        <begin position="272"/>
        <end position="295"/>
    </location>
</feature>
<dbReference type="KEGG" id="pbu:L21SP3_00126"/>
<dbReference type="STRING" id="1940790.L21SP3_00126"/>
<keyword evidence="2 10" id="KW-0328">Glycosyltransferase</keyword>
<dbReference type="InterPro" id="IPR029044">
    <property type="entry name" value="Nucleotide-diphossugar_trans"/>
</dbReference>
<evidence type="ECO:0000313" key="11">
    <source>
        <dbReference type="Proteomes" id="UP000188273"/>
    </source>
</evidence>
<sequence length="330" mass="37167">MSENIDISVIVPVFNERDNIQPLHEQIASAMKTGGVDYSYEIIFVNDGSWDGTAEVLGGIFSNDSNVTVVNFRRNFGQTAAMQAGFERARGEVIIPMDGDLQNDPADIPALMAKLDEGYDIVSGWRKSRKDRAFTRRLPSMLANFIIRRITNVGIHDFGCTMKAYRREVISQTKLYGETHRFIPAVAQWLGAKVGEIEVNHRPRKAGKTKYNLSRTYKVVLDLITVSFMNSYSTKPLYVFGRFSIYSGLAAGFSFVVMIYQKIANGYSINRNPLLILGTILTIAALQLIMMGLLAELMVRTYHESQNRPTYAVRSVLSHRENQSESKLEQ</sequence>
<dbReference type="Pfam" id="PF00535">
    <property type="entry name" value="Glycos_transf_2"/>
    <property type="match status" value="1"/>
</dbReference>
<dbReference type="Gene3D" id="3.90.550.10">
    <property type="entry name" value="Spore Coat Polysaccharide Biosynthesis Protein SpsA, Chain A"/>
    <property type="match status" value="1"/>
</dbReference>
<dbReference type="PANTHER" id="PTHR48090:SF3">
    <property type="entry name" value="UNDECAPRENYL-PHOSPHATE 4-DEOXY-4-FORMAMIDO-L-ARABINOSE TRANSFERASE"/>
    <property type="match status" value="1"/>
</dbReference>
<keyword evidence="5" id="KW-0448">Lipopolysaccharide biosynthesis</keyword>
<dbReference type="GO" id="GO:0099621">
    <property type="term" value="F:undecaprenyl-phosphate 4-deoxy-4-formamido-L-arabinose transferase activity"/>
    <property type="evidence" value="ECO:0007669"/>
    <property type="project" value="UniProtKB-EC"/>
</dbReference>
<evidence type="ECO:0000256" key="7">
    <source>
        <dbReference type="ARBA" id="ARBA00023136"/>
    </source>
</evidence>
<evidence type="ECO:0000256" key="8">
    <source>
        <dbReference type="SAM" id="Phobius"/>
    </source>
</evidence>
<gene>
    <name evidence="10" type="primary">arnC_1</name>
    <name evidence="10" type="ORF">L21SP3_00126</name>
</gene>
<evidence type="ECO:0000256" key="4">
    <source>
        <dbReference type="ARBA" id="ARBA00022692"/>
    </source>
</evidence>
<dbReference type="GO" id="GO:0009103">
    <property type="term" value="P:lipopolysaccharide biosynthetic process"/>
    <property type="evidence" value="ECO:0007669"/>
    <property type="project" value="UniProtKB-KW"/>
</dbReference>
<evidence type="ECO:0000256" key="3">
    <source>
        <dbReference type="ARBA" id="ARBA00022679"/>
    </source>
</evidence>
<dbReference type="AlphaFoldDB" id="A0A1Q2HLW5"/>
<keyword evidence="7 8" id="KW-0472">Membrane</keyword>